<protein>
    <submittedName>
        <fullName evidence="1">Uncharacterized protein</fullName>
    </submittedName>
</protein>
<gene>
    <name evidence="1" type="ORF">METZ01_LOCUS95913</name>
</gene>
<dbReference type="EMBL" id="UINC01009608">
    <property type="protein sequence ID" value="SVA43059.1"/>
    <property type="molecule type" value="Genomic_DNA"/>
</dbReference>
<proteinExistence type="predicted"/>
<accession>A0A381VS15</accession>
<name>A0A381VS15_9ZZZZ</name>
<dbReference type="AlphaFoldDB" id="A0A381VS15"/>
<reference evidence="1" key="1">
    <citation type="submission" date="2018-05" db="EMBL/GenBank/DDBJ databases">
        <authorList>
            <person name="Lanie J.A."/>
            <person name="Ng W.-L."/>
            <person name="Kazmierczak K.M."/>
            <person name="Andrzejewski T.M."/>
            <person name="Davidsen T.M."/>
            <person name="Wayne K.J."/>
            <person name="Tettelin H."/>
            <person name="Glass J.I."/>
            <person name="Rusch D."/>
            <person name="Podicherti R."/>
            <person name="Tsui H.-C.T."/>
            <person name="Winkler M.E."/>
        </authorList>
    </citation>
    <scope>NUCLEOTIDE SEQUENCE</scope>
</reference>
<evidence type="ECO:0000313" key="1">
    <source>
        <dbReference type="EMBL" id="SVA43059.1"/>
    </source>
</evidence>
<organism evidence="1">
    <name type="scientific">marine metagenome</name>
    <dbReference type="NCBI Taxonomy" id="408172"/>
    <lineage>
        <taxon>unclassified sequences</taxon>
        <taxon>metagenomes</taxon>
        <taxon>ecological metagenomes</taxon>
    </lineage>
</organism>
<sequence length="218" mass="25155">MKQYFSGFISAICLSISFVMFTASQTNNLGDIVVNSIRVVDNENGGFITTYDQEGKITTYIGSVDGGGGKVASYDKNNVQYSIQSVADKERKQNEEILNRLRENEIRTISRENDIYEAQELISENNDLIYSSYDELSAEIDQRIELFRKKLEEREDIIRNTVQQLSNFEDDISDNKLMIVENTQEIHQAFEAIMENTETLRHTKETLTKRLMELYGPY</sequence>